<dbReference type="SMART" id="SM00729">
    <property type="entry name" value="Elp3"/>
    <property type="match status" value="1"/>
</dbReference>
<keyword evidence="7 10" id="KW-0408">Iron</keyword>
<protein>
    <recommendedName>
        <fullName evidence="3 10">Heme chaperone HemW</fullName>
    </recommendedName>
</protein>
<evidence type="ECO:0000256" key="5">
    <source>
        <dbReference type="ARBA" id="ARBA00022691"/>
    </source>
</evidence>
<comment type="caution">
    <text evidence="12">The sequence shown here is derived from an EMBL/GenBank/DDBJ whole genome shotgun (WGS) entry which is preliminary data.</text>
</comment>
<evidence type="ECO:0000256" key="3">
    <source>
        <dbReference type="ARBA" id="ARBA00017228"/>
    </source>
</evidence>
<dbReference type="PANTHER" id="PTHR13932:SF5">
    <property type="entry name" value="RADICAL S-ADENOSYL METHIONINE DOMAIN-CONTAINING PROTEIN 1, MITOCHONDRIAL"/>
    <property type="match status" value="1"/>
</dbReference>
<sequence length="411" mass="46810">MIHPKQASETFSGACFRSRGHPLKKAGLYVHIPFCLRKCRYCDFYSITDLSRIDDFLAGLIREIHLRSQDHDILCDTIYIGGGTPSVMSPAHIGSILDTLFRYFRIDPDMEITLEANPGTVDSRRLRELQSLGIHRLQLGIQSFQDPVLQFLGRIHTPQEAEHALMEALSLGGWKVGSDLMYNIPIRSRKDLTEDLTAMTRFQPQHLSCYSLTVEEGTGLHEAMNRKEFQMLSEEEEADRFGMVSEILGDAGYTHYEVSNFALNDSEGRFEHNRSRHNRKYWTGTPYLGFGPGAHSFVSSVRSWNDRNLTGYMQALSNKKLPPGGYEVLTRENRITEAIFLGLRTLEGIDVSQLRKDFGIDLISILHPMMDTIDIRPLMIVDETRVRLTRNGWAVLDAIVRRLIDRIFASG</sequence>
<gene>
    <name evidence="12" type="primary">hemW</name>
    <name evidence="12" type="ORF">ENS29_14975</name>
</gene>
<dbReference type="GO" id="GO:0004109">
    <property type="term" value="F:coproporphyrinogen oxidase activity"/>
    <property type="evidence" value="ECO:0007669"/>
    <property type="project" value="InterPro"/>
</dbReference>
<reference evidence="12" key="1">
    <citation type="journal article" date="2020" name="mSystems">
        <title>Genome- and Community-Level Interaction Insights into Carbon Utilization and Element Cycling Functions of Hydrothermarchaeota in Hydrothermal Sediment.</title>
        <authorList>
            <person name="Zhou Z."/>
            <person name="Liu Y."/>
            <person name="Xu W."/>
            <person name="Pan J."/>
            <person name="Luo Z.H."/>
            <person name="Li M."/>
        </authorList>
    </citation>
    <scope>NUCLEOTIDE SEQUENCE [LARGE SCALE GENOMIC DNA]</scope>
    <source>
        <strain evidence="12">SpSt-477</strain>
    </source>
</reference>
<dbReference type="GO" id="GO:0046872">
    <property type="term" value="F:metal ion binding"/>
    <property type="evidence" value="ECO:0007669"/>
    <property type="project" value="UniProtKB-UniRule"/>
</dbReference>
<dbReference type="Pfam" id="PF04055">
    <property type="entry name" value="Radical_SAM"/>
    <property type="match status" value="1"/>
</dbReference>
<dbReference type="InterPro" id="IPR010723">
    <property type="entry name" value="HemN_C"/>
</dbReference>
<keyword evidence="10" id="KW-0004">4Fe-4S</keyword>
<dbReference type="SFLD" id="SFLDF00288">
    <property type="entry name" value="HemN-like__clustered_with_nucl"/>
    <property type="match status" value="1"/>
</dbReference>
<dbReference type="GO" id="GO:0006779">
    <property type="term" value="P:porphyrin-containing compound biosynthetic process"/>
    <property type="evidence" value="ECO:0007669"/>
    <property type="project" value="InterPro"/>
</dbReference>
<organism evidence="12">
    <name type="scientific">Desulfatirhabdium butyrativorans</name>
    <dbReference type="NCBI Taxonomy" id="340467"/>
    <lineage>
        <taxon>Bacteria</taxon>
        <taxon>Pseudomonadati</taxon>
        <taxon>Thermodesulfobacteriota</taxon>
        <taxon>Desulfobacteria</taxon>
        <taxon>Desulfobacterales</taxon>
        <taxon>Desulfatirhabdiaceae</taxon>
        <taxon>Desulfatirhabdium</taxon>
    </lineage>
</organism>
<evidence type="ECO:0000313" key="12">
    <source>
        <dbReference type="EMBL" id="HGU34128.1"/>
    </source>
</evidence>
<evidence type="ECO:0000256" key="10">
    <source>
        <dbReference type="RuleBase" id="RU364116"/>
    </source>
</evidence>
<evidence type="ECO:0000256" key="7">
    <source>
        <dbReference type="ARBA" id="ARBA00023004"/>
    </source>
</evidence>
<dbReference type="CDD" id="cd01335">
    <property type="entry name" value="Radical_SAM"/>
    <property type="match status" value="1"/>
</dbReference>
<accession>A0A7C4RTZ4</accession>
<evidence type="ECO:0000256" key="6">
    <source>
        <dbReference type="ARBA" id="ARBA00022723"/>
    </source>
</evidence>
<evidence type="ECO:0000256" key="8">
    <source>
        <dbReference type="ARBA" id="ARBA00023014"/>
    </source>
</evidence>
<dbReference type="SFLD" id="SFLDG01065">
    <property type="entry name" value="anaerobic_coproporphyrinogen-I"/>
    <property type="match status" value="1"/>
</dbReference>
<keyword evidence="4 10" id="KW-0349">Heme</keyword>
<dbReference type="PROSITE" id="PS51918">
    <property type="entry name" value="RADICAL_SAM"/>
    <property type="match status" value="1"/>
</dbReference>
<dbReference type="SFLD" id="SFLDS00029">
    <property type="entry name" value="Radical_SAM"/>
    <property type="match status" value="1"/>
</dbReference>
<keyword evidence="9 10" id="KW-0143">Chaperone</keyword>
<comment type="similarity">
    <text evidence="2">Belongs to the anaerobic coproporphyrinogen-III oxidase family. HemW subfamily.</text>
</comment>
<feature type="domain" description="Radical SAM core" evidence="11">
    <location>
        <begin position="20"/>
        <end position="251"/>
    </location>
</feature>
<dbReference type="InterPro" id="IPR007197">
    <property type="entry name" value="rSAM"/>
</dbReference>
<proteinExistence type="inferred from homology"/>
<name>A0A7C4RTZ4_9BACT</name>
<dbReference type="Gene3D" id="3.20.20.70">
    <property type="entry name" value="Aldolase class I"/>
    <property type="match status" value="1"/>
</dbReference>
<dbReference type="GO" id="GO:0005737">
    <property type="term" value="C:cytoplasm"/>
    <property type="evidence" value="ECO:0007669"/>
    <property type="project" value="UniProtKB-SubCell"/>
</dbReference>
<keyword evidence="6 10" id="KW-0479">Metal-binding</keyword>
<dbReference type="SFLD" id="SFLDF00562">
    <property type="entry name" value="HemN-like__clustered_with_heat"/>
    <property type="match status" value="1"/>
</dbReference>
<dbReference type="NCBIfam" id="TIGR00539">
    <property type="entry name" value="hemN_rel"/>
    <property type="match status" value="1"/>
</dbReference>
<evidence type="ECO:0000256" key="9">
    <source>
        <dbReference type="ARBA" id="ARBA00023186"/>
    </source>
</evidence>
<evidence type="ECO:0000256" key="2">
    <source>
        <dbReference type="ARBA" id="ARBA00006100"/>
    </source>
</evidence>
<dbReference type="PANTHER" id="PTHR13932">
    <property type="entry name" value="COPROPORPHYRINIGEN III OXIDASE"/>
    <property type="match status" value="1"/>
</dbReference>
<evidence type="ECO:0000259" key="11">
    <source>
        <dbReference type="PROSITE" id="PS51918"/>
    </source>
</evidence>
<evidence type="ECO:0000256" key="1">
    <source>
        <dbReference type="ARBA" id="ARBA00001966"/>
    </source>
</evidence>
<dbReference type="Pfam" id="PF06969">
    <property type="entry name" value="HemN_C"/>
    <property type="match status" value="1"/>
</dbReference>
<dbReference type="InterPro" id="IPR058240">
    <property type="entry name" value="rSAM_sf"/>
</dbReference>
<dbReference type="EMBL" id="DSUH01000343">
    <property type="protein sequence ID" value="HGU34128.1"/>
    <property type="molecule type" value="Genomic_DNA"/>
</dbReference>
<dbReference type="GO" id="GO:0051539">
    <property type="term" value="F:4 iron, 4 sulfur cluster binding"/>
    <property type="evidence" value="ECO:0007669"/>
    <property type="project" value="UniProtKB-UniRule"/>
</dbReference>
<dbReference type="InterPro" id="IPR034505">
    <property type="entry name" value="Coproporphyrinogen-III_oxidase"/>
</dbReference>
<keyword evidence="8 10" id="KW-0411">Iron-sulfur</keyword>
<comment type="function">
    <text evidence="10">Probably acts as a heme chaperone, transferring heme to an unknown acceptor. Binds one molecule of heme per monomer, possibly covalently. Binds 1 [4Fe-4S] cluster. The cluster is coordinated with 3 cysteines and an exchangeable S-adenosyl-L-methionine.</text>
</comment>
<comment type="cofactor">
    <cofactor evidence="1">
        <name>[4Fe-4S] cluster</name>
        <dbReference type="ChEBI" id="CHEBI:49883"/>
    </cofactor>
</comment>
<dbReference type="InterPro" id="IPR006638">
    <property type="entry name" value="Elp3/MiaA/NifB-like_rSAM"/>
</dbReference>
<evidence type="ECO:0000256" key="4">
    <source>
        <dbReference type="ARBA" id="ARBA00022617"/>
    </source>
</evidence>
<keyword evidence="10" id="KW-0963">Cytoplasm</keyword>
<keyword evidence="5 10" id="KW-0949">S-adenosyl-L-methionine</keyword>
<comment type="subcellular location">
    <subcellularLocation>
        <location evidence="10">Cytoplasm</location>
    </subcellularLocation>
</comment>
<dbReference type="InterPro" id="IPR013785">
    <property type="entry name" value="Aldolase_TIM"/>
</dbReference>
<dbReference type="InterPro" id="IPR004559">
    <property type="entry name" value="HemW-like"/>
</dbReference>
<dbReference type="SUPFAM" id="SSF102114">
    <property type="entry name" value="Radical SAM enzymes"/>
    <property type="match status" value="1"/>
</dbReference>
<dbReference type="AlphaFoldDB" id="A0A7C4RTZ4"/>